<evidence type="ECO:0000256" key="1">
    <source>
        <dbReference type="ARBA" id="ARBA00022801"/>
    </source>
</evidence>
<comment type="caution">
    <text evidence="5">The sequence shown here is derived from an EMBL/GenBank/DDBJ whole genome shotgun (WGS) entry which is preliminary data.</text>
</comment>
<dbReference type="CDD" id="cd02696">
    <property type="entry name" value="MurNAc-LAA"/>
    <property type="match status" value="1"/>
</dbReference>
<feature type="chain" id="PRO_5032416402" description="MurNAc-LAA domain-containing protein" evidence="3">
    <location>
        <begin position="21"/>
        <end position="474"/>
    </location>
</feature>
<dbReference type="GO" id="GO:0030288">
    <property type="term" value="C:outer membrane-bounded periplasmic space"/>
    <property type="evidence" value="ECO:0007669"/>
    <property type="project" value="TreeGrafter"/>
</dbReference>
<keyword evidence="1" id="KW-0378">Hydrolase</keyword>
<feature type="domain" description="MurNAc-LAA" evidence="4">
    <location>
        <begin position="324"/>
        <end position="468"/>
    </location>
</feature>
<evidence type="ECO:0000313" key="6">
    <source>
        <dbReference type="Proteomes" id="UP000580839"/>
    </source>
</evidence>
<dbReference type="SUPFAM" id="SSF53187">
    <property type="entry name" value="Zn-dependent exopeptidases"/>
    <property type="match status" value="1"/>
</dbReference>
<evidence type="ECO:0000256" key="3">
    <source>
        <dbReference type="SAM" id="SignalP"/>
    </source>
</evidence>
<dbReference type="Pfam" id="PF01520">
    <property type="entry name" value="Amidase_3"/>
    <property type="match status" value="1"/>
</dbReference>
<dbReference type="SUPFAM" id="SSF55383">
    <property type="entry name" value="Copper amine oxidase, domain N"/>
    <property type="match status" value="1"/>
</dbReference>
<dbReference type="Gene3D" id="3.40.630.40">
    <property type="entry name" value="Zn-dependent exopeptidases"/>
    <property type="match status" value="1"/>
</dbReference>
<dbReference type="InterPro" id="IPR036582">
    <property type="entry name" value="Mao_N_sf"/>
</dbReference>
<dbReference type="PANTHER" id="PTHR30404:SF0">
    <property type="entry name" value="N-ACETYLMURAMOYL-L-ALANINE AMIDASE AMIC"/>
    <property type="match status" value="1"/>
</dbReference>
<dbReference type="InterPro" id="IPR050695">
    <property type="entry name" value="N-acetylmuramoyl_amidase_3"/>
</dbReference>
<sequence>MRPRLALLVAVAALLPIALAARADWRSEPPEEGPLAAPVRSVRGVPSVAINDLARLLGASKFWDGARRRMTLRVGERELVFVEDAPFTTVAGTTFYLGAPASALDGELQVPVVALDSITSASGLVRVAHDLERQRVVALPPSGRVGTPKFTSSAGGTRVSLPVDRPDETVVVSRARARFRVRFGGLFTGTLPDTLDRGVVRSVRSIPTLGGSALEFEVDRGTRGFRLITASNPSRVILEFARGGAELERFAPEGPPGPRRLKVLVLDPGHGGTDPGTAAEGVREKDLSLTLALELAREVERRLPGTRVVLTRNRDVTVSQETRAEIANRSRADLVLSLHFDGFATEGARGATASCPPATFRSGADDDSSEEPVVANPRASLRILPWREVATRQAVPSRAFAEAVLSALELSGQGPTRLREYLPYGFLGVNAPGVVLDCATLSAASDRRRVTRPEGRRRLVEAIANGIVAWRGDR</sequence>
<proteinExistence type="predicted"/>
<evidence type="ECO:0000259" key="4">
    <source>
        <dbReference type="SMART" id="SM00646"/>
    </source>
</evidence>
<dbReference type="GO" id="GO:0009253">
    <property type="term" value="P:peptidoglycan catabolic process"/>
    <property type="evidence" value="ECO:0007669"/>
    <property type="project" value="InterPro"/>
</dbReference>
<evidence type="ECO:0000256" key="2">
    <source>
        <dbReference type="SAM" id="MobiDB-lite"/>
    </source>
</evidence>
<dbReference type="GO" id="GO:0008745">
    <property type="term" value="F:N-acetylmuramoyl-L-alanine amidase activity"/>
    <property type="evidence" value="ECO:0007669"/>
    <property type="project" value="InterPro"/>
</dbReference>
<accession>A0A849SR24</accession>
<name>A0A849SR24_UNCEI</name>
<dbReference type="EMBL" id="JABFRW010000121">
    <property type="protein sequence ID" value="NOT34455.1"/>
    <property type="molecule type" value="Genomic_DNA"/>
</dbReference>
<feature type="signal peptide" evidence="3">
    <location>
        <begin position="1"/>
        <end position="20"/>
    </location>
</feature>
<evidence type="ECO:0000313" key="5">
    <source>
        <dbReference type="EMBL" id="NOT34455.1"/>
    </source>
</evidence>
<keyword evidence="3" id="KW-0732">Signal</keyword>
<feature type="region of interest" description="Disordered" evidence="2">
    <location>
        <begin position="349"/>
        <end position="373"/>
    </location>
</feature>
<gene>
    <name evidence="5" type="ORF">HOP12_09830</name>
</gene>
<dbReference type="Proteomes" id="UP000580839">
    <property type="component" value="Unassembled WGS sequence"/>
</dbReference>
<dbReference type="AlphaFoldDB" id="A0A849SR24"/>
<organism evidence="5 6">
    <name type="scientific">Eiseniibacteriota bacterium</name>
    <dbReference type="NCBI Taxonomy" id="2212470"/>
    <lineage>
        <taxon>Bacteria</taxon>
        <taxon>Candidatus Eiseniibacteriota</taxon>
    </lineage>
</organism>
<dbReference type="InterPro" id="IPR002508">
    <property type="entry name" value="MurNAc-LAA_cat"/>
</dbReference>
<protein>
    <recommendedName>
        <fullName evidence="4">MurNAc-LAA domain-containing protein</fullName>
    </recommendedName>
</protein>
<dbReference type="SMART" id="SM00646">
    <property type="entry name" value="Ami_3"/>
    <property type="match status" value="1"/>
</dbReference>
<dbReference type="PANTHER" id="PTHR30404">
    <property type="entry name" value="N-ACETYLMURAMOYL-L-ALANINE AMIDASE"/>
    <property type="match status" value="1"/>
</dbReference>
<reference evidence="5 6" key="1">
    <citation type="submission" date="2020-04" db="EMBL/GenBank/DDBJ databases">
        <title>Metagenomic profiling of ammonia- and methane-oxidizing microorganisms in a Dutch drinking water treatment plant.</title>
        <authorList>
            <person name="Poghosyan L."/>
            <person name="Leucker S."/>
        </authorList>
    </citation>
    <scope>NUCLEOTIDE SEQUENCE [LARGE SCALE GENOMIC DNA]</scope>
    <source>
        <strain evidence="5">S-RSF-IL-03</strain>
    </source>
</reference>